<evidence type="ECO:0000256" key="1">
    <source>
        <dbReference type="ARBA" id="ARBA00022603"/>
    </source>
</evidence>
<dbReference type="CDD" id="cd02440">
    <property type="entry name" value="AdoMet_MTases"/>
    <property type="match status" value="1"/>
</dbReference>
<evidence type="ECO:0000259" key="7">
    <source>
        <dbReference type="Pfam" id="PF17827"/>
    </source>
</evidence>
<keyword evidence="2 5" id="KW-0808">Transferase</keyword>
<evidence type="ECO:0000256" key="2">
    <source>
        <dbReference type="ARBA" id="ARBA00022679"/>
    </source>
</evidence>
<evidence type="ECO:0000256" key="5">
    <source>
        <dbReference type="HAMAP-Rule" id="MF_02126"/>
    </source>
</evidence>
<feature type="domain" description="Release factor glutamine methyltransferase N-terminal" evidence="7">
    <location>
        <begin position="6"/>
        <end position="82"/>
    </location>
</feature>
<dbReference type="HAMAP" id="MF_02126">
    <property type="entry name" value="RF_methyltr_PrmC"/>
    <property type="match status" value="1"/>
</dbReference>
<dbReference type="InterPro" id="IPR019874">
    <property type="entry name" value="RF_methyltr_PrmC"/>
</dbReference>
<feature type="binding site" evidence="5">
    <location>
        <position position="196"/>
    </location>
    <ligand>
        <name>S-adenosyl-L-methionine</name>
        <dbReference type="ChEBI" id="CHEBI:59789"/>
    </ligand>
</feature>
<feature type="binding site" evidence="5">
    <location>
        <begin position="196"/>
        <end position="199"/>
    </location>
    <ligand>
        <name>substrate</name>
    </ligand>
</feature>
<dbReference type="Pfam" id="PF17827">
    <property type="entry name" value="PrmC_N"/>
    <property type="match status" value="1"/>
</dbReference>
<protein>
    <recommendedName>
        <fullName evidence="5">Release factor glutamine methyltransferase</fullName>
        <shortName evidence="5">RF MTase</shortName>
        <ecNumber evidence="5">2.1.1.297</ecNumber>
    </recommendedName>
    <alternativeName>
        <fullName evidence="5">N5-glutamine methyltransferase PrmC</fullName>
    </alternativeName>
    <alternativeName>
        <fullName evidence="5">Protein-(glutamine-N5) MTase PrmC</fullName>
    </alternativeName>
    <alternativeName>
        <fullName evidence="5">Protein-glutamine N-methyltransferase PrmC</fullName>
    </alternativeName>
</protein>
<dbReference type="InterPro" id="IPR040758">
    <property type="entry name" value="PrmC_N"/>
</dbReference>
<accession>A0A9D2N0V1</accession>
<comment type="caution">
    <text evidence="8">The sequence shown here is derived from an EMBL/GenBank/DDBJ whole genome shotgun (WGS) entry which is preliminary data.</text>
</comment>
<dbReference type="NCBIfam" id="TIGR00536">
    <property type="entry name" value="hemK_fam"/>
    <property type="match status" value="1"/>
</dbReference>
<proteinExistence type="inferred from homology"/>
<dbReference type="Pfam" id="PF05175">
    <property type="entry name" value="MTS"/>
    <property type="match status" value="1"/>
</dbReference>
<dbReference type="SUPFAM" id="SSF53335">
    <property type="entry name" value="S-adenosyl-L-methionine-dependent methyltransferases"/>
    <property type="match status" value="1"/>
</dbReference>
<evidence type="ECO:0000313" key="8">
    <source>
        <dbReference type="EMBL" id="HJC06016.1"/>
    </source>
</evidence>
<dbReference type="PANTHER" id="PTHR18895">
    <property type="entry name" value="HEMK METHYLTRANSFERASE"/>
    <property type="match status" value="1"/>
</dbReference>
<dbReference type="AlphaFoldDB" id="A0A9D2N0V1"/>
<dbReference type="Gene3D" id="3.40.50.150">
    <property type="entry name" value="Vaccinia Virus protein VP39"/>
    <property type="match status" value="1"/>
</dbReference>
<reference evidence="8" key="2">
    <citation type="submission" date="2021-04" db="EMBL/GenBank/DDBJ databases">
        <authorList>
            <person name="Gilroy R."/>
        </authorList>
    </citation>
    <scope>NUCLEOTIDE SEQUENCE</scope>
    <source>
        <strain evidence="8">CHK180-15479</strain>
    </source>
</reference>
<dbReference type="Proteomes" id="UP000823910">
    <property type="component" value="Unassembled WGS sequence"/>
</dbReference>
<dbReference type="InterPro" id="IPR007848">
    <property type="entry name" value="Small_mtfrase_dom"/>
</dbReference>
<dbReference type="InterPro" id="IPR050320">
    <property type="entry name" value="N5-glutamine_MTase"/>
</dbReference>
<dbReference type="EC" id="2.1.1.297" evidence="5"/>
<gene>
    <name evidence="5 8" type="primary">prmC</name>
    <name evidence="8" type="ORF">H9704_07665</name>
</gene>
<comment type="similarity">
    <text evidence="5">Belongs to the protein N5-glutamine methyltransferase family. PrmC subfamily.</text>
</comment>
<dbReference type="GO" id="GO:0032259">
    <property type="term" value="P:methylation"/>
    <property type="evidence" value="ECO:0007669"/>
    <property type="project" value="UniProtKB-KW"/>
</dbReference>
<name>A0A9D2N0V1_9FIRM</name>
<dbReference type="InterPro" id="IPR004556">
    <property type="entry name" value="HemK-like"/>
</dbReference>
<dbReference type="Gene3D" id="1.10.8.10">
    <property type="entry name" value="DNA helicase RuvA subunit, C-terminal domain"/>
    <property type="match status" value="1"/>
</dbReference>
<comment type="function">
    <text evidence="5">Methylates the class 1 translation termination release factors RF1/PrfA and RF2/PrfB on the glutamine residue of the universally conserved GGQ motif.</text>
</comment>
<evidence type="ECO:0000256" key="3">
    <source>
        <dbReference type="ARBA" id="ARBA00022691"/>
    </source>
</evidence>
<sequence length="298" mass="33479">MTLEMLLREGKERLAEAGVADAALDARYLLLDVWEMNLAAFLTCRGRELSPDRNREEGERIRRYRELIEQRAGRTPLQQLTGCQEFMGLPFRVNAHVLIPRQDTETLVELVLKEQAGSGGALLDMCTGSGCIAVSLAKLGDFSRVVAADISREALEVADENRRAILEDEGERLLLAESDMFAQIGRRERFDVITSNPPYIPSQVIEGLEPEVRDHEPRLALDGAADGLKFYRILADGCREHLIPGGYVYMEIGWDQAEDVKRIFEDHGYKKLTVTKDMAGLDRVVRAVWPGKGEENHV</sequence>
<dbReference type="InterPro" id="IPR029063">
    <property type="entry name" value="SAM-dependent_MTases_sf"/>
</dbReference>
<dbReference type="PANTHER" id="PTHR18895:SF74">
    <property type="entry name" value="MTRF1L RELEASE FACTOR GLUTAMINE METHYLTRANSFERASE"/>
    <property type="match status" value="1"/>
</dbReference>
<evidence type="ECO:0000256" key="4">
    <source>
        <dbReference type="ARBA" id="ARBA00048391"/>
    </source>
</evidence>
<comment type="catalytic activity">
    <reaction evidence="4 5">
        <text>L-glutaminyl-[peptide chain release factor] + S-adenosyl-L-methionine = N(5)-methyl-L-glutaminyl-[peptide chain release factor] + S-adenosyl-L-homocysteine + H(+)</text>
        <dbReference type="Rhea" id="RHEA:42896"/>
        <dbReference type="Rhea" id="RHEA-COMP:10271"/>
        <dbReference type="Rhea" id="RHEA-COMP:10272"/>
        <dbReference type="ChEBI" id="CHEBI:15378"/>
        <dbReference type="ChEBI" id="CHEBI:30011"/>
        <dbReference type="ChEBI" id="CHEBI:57856"/>
        <dbReference type="ChEBI" id="CHEBI:59789"/>
        <dbReference type="ChEBI" id="CHEBI:61891"/>
        <dbReference type="EC" id="2.1.1.297"/>
    </reaction>
</comment>
<reference evidence="8" key="1">
    <citation type="journal article" date="2021" name="PeerJ">
        <title>Extensive microbial diversity within the chicken gut microbiome revealed by metagenomics and culture.</title>
        <authorList>
            <person name="Gilroy R."/>
            <person name="Ravi A."/>
            <person name="Getino M."/>
            <person name="Pursley I."/>
            <person name="Horton D.L."/>
            <person name="Alikhan N.F."/>
            <person name="Baker D."/>
            <person name="Gharbi K."/>
            <person name="Hall N."/>
            <person name="Watson M."/>
            <person name="Adriaenssens E.M."/>
            <person name="Foster-Nyarko E."/>
            <person name="Jarju S."/>
            <person name="Secka A."/>
            <person name="Antonio M."/>
            <person name="Oren A."/>
            <person name="Chaudhuri R.R."/>
            <person name="La Ragione R."/>
            <person name="Hildebrand F."/>
            <person name="Pallen M.J."/>
        </authorList>
    </citation>
    <scope>NUCLEOTIDE SEQUENCE</scope>
    <source>
        <strain evidence="8">CHK180-15479</strain>
    </source>
</reference>
<feature type="domain" description="Methyltransferase small" evidence="6">
    <location>
        <begin position="105"/>
        <end position="199"/>
    </location>
</feature>
<evidence type="ECO:0000313" key="9">
    <source>
        <dbReference type="Proteomes" id="UP000823910"/>
    </source>
</evidence>
<dbReference type="NCBIfam" id="TIGR03534">
    <property type="entry name" value="RF_mod_PrmC"/>
    <property type="match status" value="1"/>
</dbReference>
<dbReference type="EMBL" id="DWWT01000032">
    <property type="protein sequence ID" value="HJC06016.1"/>
    <property type="molecule type" value="Genomic_DNA"/>
</dbReference>
<feature type="binding site" evidence="5">
    <location>
        <position position="149"/>
    </location>
    <ligand>
        <name>S-adenosyl-L-methionine</name>
        <dbReference type="ChEBI" id="CHEBI:59789"/>
    </ligand>
</feature>
<keyword evidence="1 5" id="KW-0489">Methyltransferase</keyword>
<keyword evidence="3 5" id="KW-0949">S-adenosyl-L-methionine</keyword>
<evidence type="ECO:0000259" key="6">
    <source>
        <dbReference type="Pfam" id="PF05175"/>
    </source>
</evidence>
<comment type="caution">
    <text evidence="5">Lacks conserved residue(s) required for the propagation of feature annotation.</text>
</comment>
<organism evidence="8 9">
    <name type="scientific">Candidatus Enterocloster excrementipullorum</name>
    <dbReference type="NCBI Taxonomy" id="2838559"/>
    <lineage>
        <taxon>Bacteria</taxon>
        <taxon>Bacillati</taxon>
        <taxon>Bacillota</taxon>
        <taxon>Clostridia</taxon>
        <taxon>Lachnospirales</taxon>
        <taxon>Lachnospiraceae</taxon>
        <taxon>Enterocloster</taxon>
    </lineage>
</organism>
<dbReference type="GO" id="GO:0102559">
    <property type="term" value="F:peptide chain release factor N(5)-glutamine methyltransferase activity"/>
    <property type="evidence" value="ECO:0007669"/>
    <property type="project" value="UniProtKB-EC"/>
</dbReference>